<organism evidence="8 9">
    <name type="scientific">Rhodovibrio sodomensis</name>
    <dbReference type="NCBI Taxonomy" id="1088"/>
    <lineage>
        <taxon>Bacteria</taxon>
        <taxon>Pseudomonadati</taxon>
        <taxon>Pseudomonadota</taxon>
        <taxon>Alphaproteobacteria</taxon>
        <taxon>Rhodospirillales</taxon>
        <taxon>Rhodovibrionaceae</taxon>
        <taxon>Rhodovibrio</taxon>
    </lineage>
</organism>
<dbReference type="Proteomes" id="UP001296873">
    <property type="component" value="Unassembled WGS sequence"/>
</dbReference>
<name>A0ABS1DCB4_9PROT</name>
<gene>
    <name evidence="6 8" type="primary">tilS</name>
    <name evidence="8" type="ORF">CKO28_06960</name>
</gene>
<dbReference type="CDD" id="cd01992">
    <property type="entry name" value="TilS_N"/>
    <property type="match status" value="1"/>
</dbReference>
<comment type="caution">
    <text evidence="8">The sequence shown here is derived from an EMBL/GenBank/DDBJ whole genome shotgun (WGS) entry which is preliminary data.</text>
</comment>
<keyword evidence="3 6" id="KW-0547">Nucleotide-binding</keyword>
<comment type="domain">
    <text evidence="6">The N-terminal region contains the highly conserved SGGXDS motif, predicted to be a P-loop motif involved in ATP binding.</text>
</comment>
<dbReference type="EMBL" id="NRRL01000011">
    <property type="protein sequence ID" value="MBK1667772.1"/>
    <property type="molecule type" value="Genomic_DNA"/>
</dbReference>
<evidence type="ECO:0000256" key="1">
    <source>
        <dbReference type="ARBA" id="ARBA00022598"/>
    </source>
</evidence>
<evidence type="ECO:0000313" key="9">
    <source>
        <dbReference type="Proteomes" id="UP001296873"/>
    </source>
</evidence>
<evidence type="ECO:0000256" key="2">
    <source>
        <dbReference type="ARBA" id="ARBA00022694"/>
    </source>
</evidence>
<comment type="subcellular location">
    <subcellularLocation>
        <location evidence="6">Cytoplasm</location>
    </subcellularLocation>
</comment>
<reference evidence="8 9" key="1">
    <citation type="journal article" date="2020" name="Microorganisms">
        <title>Osmotic Adaptation and Compatible Solute Biosynthesis of Phototrophic Bacteria as Revealed from Genome Analyses.</title>
        <authorList>
            <person name="Imhoff J.F."/>
            <person name="Rahn T."/>
            <person name="Kunzel S."/>
            <person name="Keller A."/>
            <person name="Neulinger S.C."/>
        </authorList>
    </citation>
    <scope>NUCLEOTIDE SEQUENCE [LARGE SCALE GENOMIC DNA]</scope>
    <source>
        <strain evidence="8 9">DSM 9895</strain>
    </source>
</reference>
<keyword evidence="6" id="KW-0963">Cytoplasm</keyword>
<dbReference type="PANTHER" id="PTHR43033">
    <property type="entry name" value="TRNA(ILE)-LYSIDINE SYNTHASE-RELATED"/>
    <property type="match status" value="1"/>
</dbReference>
<feature type="binding site" evidence="6">
    <location>
        <begin position="33"/>
        <end position="38"/>
    </location>
    <ligand>
        <name>ATP</name>
        <dbReference type="ChEBI" id="CHEBI:30616"/>
    </ligand>
</feature>
<sequence>MTGAAPVTADEFARRMAAFAPFEPRPVVAAAVSGGPDSLALTLLLADWAAARGGQVLAITVDHGLRPEAAAEARWVADVLAARGVAHRIAGWQGDRPDRVRQEHARAERYDRLREVCAREGVLHLALGHHRADRAETVLLRLKAQSGLDGLAGMAHQRELPDLRLIRPLLDLPKERLQATLAARCVDWVDDPTNRNPDHLRVQLRGVMPQLAADGLTLPRINALAGALGTARRTIEDAQDALLARAVVLHPAGFGWLDPVAFGAARPAVGDGALARLLLAVGGAIYPPRGGRLARLAGELRAGLPATRTLGGCQLIPRKRGVLVVREWERAVPVTLHPGTRAVVDGRVEVELSARAPGPAVVRPLGRAGWAALSARQPSLKSHALPGPVRPALLGVFDARHTGRGGAAGLAAVPDLSQVSSMAAVWLADWRYAPRRALTGAGFTVAQDEAHTM</sequence>
<evidence type="ECO:0000256" key="6">
    <source>
        <dbReference type="HAMAP-Rule" id="MF_01161"/>
    </source>
</evidence>
<dbReference type="RefSeq" id="WP_200339932.1">
    <property type="nucleotide sequence ID" value="NZ_NRRL01000011.1"/>
</dbReference>
<dbReference type="HAMAP" id="MF_01161">
    <property type="entry name" value="tRNA_Ile_lys_synt"/>
    <property type="match status" value="1"/>
</dbReference>
<feature type="domain" description="tRNA(Ile)-lysidine/2-thiocytidine synthase N-terminal" evidence="7">
    <location>
        <begin position="29"/>
        <end position="205"/>
    </location>
</feature>
<accession>A0ABS1DCB4</accession>
<dbReference type="Gene3D" id="3.40.50.620">
    <property type="entry name" value="HUPs"/>
    <property type="match status" value="1"/>
</dbReference>
<evidence type="ECO:0000256" key="5">
    <source>
        <dbReference type="ARBA" id="ARBA00048539"/>
    </source>
</evidence>
<keyword evidence="9" id="KW-1185">Reference proteome</keyword>
<dbReference type="PANTHER" id="PTHR43033:SF5">
    <property type="entry name" value="TRNA(ILE)-LYSIDINE SYNTHETASE"/>
    <property type="match status" value="1"/>
</dbReference>
<keyword evidence="2 6" id="KW-0819">tRNA processing</keyword>
<dbReference type="NCBIfam" id="TIGR02432">
    <property type="entry name" value="lysidine_TilS_N"/>
    <property type="match status" value="1"/>
</dbReference>
<dbReference type="SUPFAM" id="SSF52402">
    <property type="entry name" value="Adenine nucleotide alpha hydrolases-like"/>
    <property type="match status" value="1"/>
</dbReference>
<evidence type="ECO:0000313" key="8">
    <source>
        <dbReference type="EMBL" id="MBK1667772.1"/>
    </source>
</evidence>
<protein>
    <recommendedName>
        <fullName evidence="6">tRNA(Ile)-lysidine synthase</fullName>
        <ecNumber evidence="6">6.3.4.19</ecNumber>
    </recommendedName>
    <alternativeName>
        <fullName evidence="6">tRNA(Ile)-2-lysyl-cytidine synthase</fullName>
    </alternativeName>
    <alternativeName>
        <fullName evidence="6">tRNA(Ile)-lysidine synthetase</fullName>
    </alternativeName>
</protein>
<dbReference type="EC" id="6.3.4.19" evidence="6"/>
<dbReference type="InterPro" id="IPR012795">
    <property type="entry name" value="tRNA_Ile_lys_synt_N"/>
</dbReference>
<keyword evidence="1 6" id="KW-0436">Ligase</keyword>
<comment type="catalytic activity">
    <reaction evidence="5 6">
        <text>cytidine(34) in tRNA(Ile2) + L-lysine + ATP = lysidine(34) in tRNA(Ile2) + AMP + diphosphate + H(+)</text>
        <dbReference type="Rhea" id="RHEA:43744"/>
        <dbReference type="Rhea" id="RHEA-COMP:10625"/>
        <dbReference type="Rhea" id="RHEA-COMP:10670"/>
        <dbReference type="ChEBI" id="CHEBI:15378"/>
        <dbReference type="ChEBI" id="CHEBI:30616"/>
        <dbReference type="ChEBI" id="CHEBI:32551"/>
        <dbReference type="ChEBI" id="CHEBI:33019"/>
        <dbReference type="ChEBI" id="CHEBI:82748"/>
        <dbReference type="ChEBI" id="CHEBI:83665"/>
        <dbReference type="ChEBI" id="CHEBI:456215"/>
        <dbReference type="EC" id="6.3.4.19"/>
    </reaction>
</comment>
<comment type="function">
    <text evidence="6">Ligates lysine onto the cytidine present at position 34 of the AUA codon-specific tRNA(Ile) that contains the anticodon CAU, in an ATP-dependent manner. Cytidine is converted to lysidine, thus changing the amino acid specificity of the tRNA from methionine to isoleucine.</text>
</comment>
<dbReference type="Pfam" id="PF01171">
    <property type="entry name" value="ATP_bind_3"/>
    <property type="match status" value="1"/>
</dbReference>
<evidence type="ECO:0000256" key="4">
    <source>
        <dbReference type="ARBA" id="ARBA00022840"/>
    </source>
</evidence>
<keyword evidence="4 6" id="KW-0067">ATP-binding</keyword>
<evidence type="ECO:0000259" key="7">
    <source>
        <dbReference type="Pfam" id="PF01171"/>
    </source>
</evidence>
<dbReference type="InterPro" id="IPR012094">
    <property type="entry name" value="tRNA_Ile_lys_synt"/>
</dbReference>
<evidence type="ECO:0000256" key="3">
    <source>
        <dbReference type="ARBA" id="ARBA00022741"/>
    </source>
</evidence>
<dbReference type="InterPro" id="IPR014729">
    <property type="entry name" value="Rossmann-like_a/b/a_fold"/>
</dbReference>
<dbReference type="InterPro" id="IPR011063">
    <property type="entry name" value="TilS/TtcA_N"/>
</dbReference>
<comment type="similarity">
    <text evidence="6">Belongs to the tRNA(Ile)-lysidine synthase family.</text>
</comment>
<proteinExistence type="inferred from homology"/>